<dbReference type="EMBL" id="UOEB01000100">
    <property type="protein sequence ID" value="VAV83713.1"/>
    <property type="molecule type" value="Genomic_DNA"/>
</dbReference>
<protein>
    <submittedName>
        <fullName evidence="1">Uncharacterized protein YehS</fullName>
    </submittedName>
</protein>
<organism evidence="1">
    <name type="scientific">hydrothermal vent metagenome</name>
    <dbReference type="NCBI Taxonomy" id="652676"/>
    <lineage>
        <taxon>unclassified sequences</taxon>
        <taxon>metagenomes</taxon>
        <taxon>ecological metagenomes</taxon>
    </lineage>
</organism>
<dbReference type="PANTHER" id="PTHR37805:SF1">
    <property type="entry name" value="CYTOPLASMIC PROTEIN"/>
    <property type="match status" value="1"/>
</dbReference>
<dbReference type="InterPro" id="IPR009921">
    <property type="entry name" value="YehS-like"/>
</dbReference>
<gene>
    <name evidence="1" type="ORF">MNBD_BACTEROID02-1038</name>
</gene>
<dbReference type="Pfam" id="PF07308">
    <property type="entry name" value="DUF1456"/>
    <property type="match status" value="2"/>
</dbReference>
<proteinExistence type="predicted"/>
<dbReference type="AlphaFoldDB" id="A0A3B0RGF0"/>
<reference evidence="1" key="1">
    <citation type="submission" date="2018-06" db="EMBL/GenBank/DDBJ databases">
        <authorList>
            <person name="Zhirakovskaya E."/>
        </authorList>
    </citation>
    <scope>NUCLEOTIDE SEQUENCE</scope>
</reference>
<dbReference type="PANTHER" id="PTHR37805">
    <property type="entry name" value="CYTOPLASMIC PROTEIN-RELATED"/>
    <property type="match status" value="1"/>
</dbReference>
<sequence>MTNNDIIRQIRYIFDYNDSKMIEIFDSAGLEVTRSQVSNWLKKDDNAAYVEITDNQLAYFLNGLINEKRGKKKGPPMIAENRLNNNIIFRKIRIALNLKDDQIVKIMSLVDMRIGKAELGAFFRKPGHPKYMVCKDQFLRNFLHGIQKEYHKNN</sequence>
<evidence type="ECO:0000313" key="1">
    <source>
        <dbReference type="EMBL" id="VAV83713.1"/>
    </source>
</evidence>
<accession>A0A3B0RGF0</accession>
<name>A0A3B0RGF0_9ZZZZ</name>